<protein>
    <submittedName>
        <fullName evidence="2">Tsr1</fullName>
    </submittedName>
</protein>
<accession>A0A1W0E7L1</accession>
<dbReference type="GO" id="GO:0000462">
    <property type="term" value="P:maturation of SSU-rRNA from tricistronic rRNA transcript (SSU-rRNA, 5.8S rRNA, LSU-rRNA)"/>
    <property type="evidence" value="ECO:0007669"/>
    <property type="project" value="TreeGrafter"/>
</dbReference>
<dbReference type="PANTHER" id="PTHR12858">
    <property type="entry name" value="RIBOSOME BIOGENESIS PROTEIN"/>
    <property type="match status" value="1"/>
</dbReference>
<dbReference type="PANTHER" id="PTHR12858:SF1">
    <property type="entry name" value="PRE-RRNA-PROCESSING PROTEIN TSR1 HOMOLOG"/>
    <property type="match status" value="1"/>
</dbReference>
<keyword evidence="3" id="KW-1185">Reference proteome</keyword>
<dbReference type="SMART" id="SM01362">
    <property type="entry name" value="DUF663"/>
    <property type="match status" value="1"/>
</dbReference>
<dbReference type="GO" id="GO:0034511">
    <property type="term" value="F:U3 snoRNA binding"/>
    <property type="evidence" value="ECO:0007669"/>
    <property type="project" value="TreeGrafter"/>
</dbReference>
<organism evidence="2 3">
    <name type="scientific">Ecytonucleospora hepatopenaei</name>
    <dbReference type="NCBI Taxonomy" id="646526"/>
    <lineage>
        <taxon>Eukaryota</taxon>
        <taxon>Fungi</taxon>
        <taxon>Fungi incertae sedis</taxon>
        <taxon>Microsporidia</taxon>
        <taxon>Enterocytozoonidae</taxon>
        <taxon>Ecytonucleospora</taxon>
    </lineage>
</organism>
<dbReference type="STRING" id="646526.A0A1W0E7L1"/>
<dbReference type="GO" id="GO:0003924">
    <property type="term" value="F:GTPase activity"/>
    <property type="evidence" value="ECO:0007669"/>
    <property type="project" value="TreeGrafter"/>
</dbReference>
<dbReference type="InterPro" id="IPR007034">
    <property type="entry name" value="BMS1_TSR1_C"/>
</dbReference>
<name>A0A1W0E7L1_9MICR</name>
<dbReference type="GO" id="GO:0000479">
    <property type="term" value="P:endonucleolytic cleavage of tricistronic rRNA transcript (SSU-rRNA, 5.8S rRNA, LSU-rRNA)"/>
    <property type="evidence" value="ECO:0007669"/>
    <property type="project" value="TreeGrafter"/>
</dbReference>
<gene>
    <name evidence="2" type="primary">tsr1</name>
    <name evidence="2" type="ORF">EHP00_609</name>
</gene>
<dbReference type="OrthoDB" id="119302at2759"/>
<dbReference type="Pfam" id="PF04950">
    <property type="entry name" value="RIBIOP_C"/>
    <property type="match status" value="1"/>
</dbReference>
<reference evidence="2 3" key="1">
    <citation type="journal article" date="2017" name="Environ. Microbiol.">
        <title>Decay of the glycolytic pathway and adaptation to intranuclear parasitism within Enterocytozoonidae microsporidia.</title>
        <authorList>
            <person name="Wiredu Boakye D."/>
            <person name="Jaroenlak P."/>
            <person name="Prachumwat A."/>
            <person name="Williams T.A."/>
            <person name="Bateman K.S."/>
            <person name="Itsathitphaisarn O."/>
            <person name="Sritunyalucksana K."/>
            <person name="Paszkiewicz K.H."/>
            <person name="Moore K.A."/>
            <person name="Stentiford G.D."/>
            <person name="Williams B.A."/>
        </authorList>
    </citation>
    <scope>NUCLEOTIDE SEQUENCE [LARGE SCALE GENOMIC DNA]</scope>
    <source>
        <strain evidence="2 3">TH1</strain>
    </source>
</reference>
<evidence type="ECO:0000313" key="3">
    <source>
        <dbReference type="Proteomes" id="UP000192758"/>
    </source>
</evidence>
<proteinExistence type="predicted"/>
<dbReference type="VEuPathDB" id="MicrosporidiaDB:EHP00_609"/>
<dbReference type="EMBL" id="MNPJ01000012">
    <property type="protein sequence ID" value="OQS55245.1"/>
    <property type="molecule type" value="Genomic_DNA"/>
</dbReference>
<dbReference type="GO" id="GO:0030688">
    <property type="term" value="C:preribosome, small subunit precursor"/>
    <property type="evidence" value="ECO:0007669"/>
    <property type="project" value="TreeGrafter"/>
</dbReference>
<evidence type="ECO:0000313" key="2">
    <source>
        <dbReference type="EMBL" id="OQS55245.1"/>
    </source>
</evidence>
<feature type="domain" description="Ribosome biogenesis protein BMS1/TSR1 C-terminal" evidence="1">
    <location>
        <begin position="243"/>
        <end position="508"/>
    </location>
</feature>
<sequence length="510" mass="58368">MSKKKVSQHKAKSENKKILQNLKAKEEKKLYNTVGQRIVTVVHLSKRLNILDELKKVTASNLFVKEFLASECDLLEMSYSARTSDLLILTTFGSEMDSDYISMLKKYMPSAIVVHDSNEDKIYAKTISKIFGDIKIVRKVMLTNILNKFSFKNSGICKVRPYMVVQNIEKTGDKTILCGFMKKGLISDKLVINGKIEVTIEQVVVGEETFSGEELNFNLDENEFLKEKEAKEEISCEENDISEEEYQDDEVIINPIYDLVERYKDYKGIKDLKSTKFSYQSQNTGDCELVQFARFKHLENKLANRKSKIPENSYVKILINKNVEGDNLVLFNLYEYEVLYTQMNYLFESSDFLETGETVTIDNGIRIFDAKCIVSQNISQNGFMPEKTLNNGVVSFASPVTFFSTNCILFKGDALINGSTGESLQRVFLDRVQLKGTPIKIFKHHVVIRGMFYTLDQVKYFKNLVLEAPNGNRGTIKKSLGTKGLFKAEFEKPIRHGQTVTLNLYKRINL</sequence>
<comment type="caution">
    <text evidence="2">The sequence shown here is derived from an EMBL/GenBank/DDBJ whole genome shotgun (WGS) entry which is preliminary data.</text>
</comment>
<dbReference type="Proteomes" id="UP000192758">
    <property type="component" value="Unassembled WGS sequence"/>
</dbReference>
<dbReference type="AlphaFoldDB" id="A0A1W0E7L1"/>
<evidence type="ECO:0000259" key="1">
    <source>
        <dbReference type="SMART" id="SM01362"/>
    </source>
</evidence>
<dbReference type="GO" id="GO:0005525">
    <property type="term" value="F:GTP binding"/>
    <property type="evidence" value="ECO:0007669"/>
    <property type="project" value="TreeGrafter"/>
</dbReference>
<dbReference type="InterPro" id="IPR039761">
    <property type="entry name" value="Bms1/Tsr1"/>
</dbReference>